<dbReference type="EMBL" id="QWGB01000005">
    <property type="protein sequence ID" value="RIJ24017.1"/>
    <property type="molecule type" value="Genomic_DNA"/>
</dbReference>
<dbReference type="InterPro" id="IPR017850">
    <property type="entry name" value="Alkaline_phosphatase_core_sf"/>
</dbReference>
<keyword evidence="5 8" id="KW-0862">Zinc</keyword>
<feature type="binding site" evidence="8">
    <location>
        <position position="371"/>
    </location>
    <ligand>
        <name>Zn(2+)</name>
        <dbReference type="ChEBI" id="CHEBI:29105"/>
        <label>2</label>
    </ligand>
</feature>
<dbReference type="Proteomes" id="UP000265431">
    <property type="component" value="Unassembled WGS sequence"/>
</dbReference>
<keyword evidence="6 8" id="KW-0460">Magnesium</keyword>
<dbReference type="PRINTS" id="PR00113">
    <property type="entry name" value="ALKPHPHTASE"/>
</dbReference>
<feature type="binding site" evidence="8">
    <location>
        <position position="492"/>
    </location>
    <ligand>
        <name>Zn(2+)</name>
        <dbReference type="ChEBI" id="CHEBI:29105"/>
        <label>2</label>
    </ligand>
</feature>
<feature type="binding site" evidence="8">
    <location>
        <position position="367"/>
    </location>
    <ligand>
        <name>Zn(2+)</name>
        <dbReference type="ChEBI" id="CHEBI:29105"/>
        <label>2</label>
    </ligand>
</feature>
<organism evidence="11 12">
    <name type="scientific">Henriciella barbarensis</name>
    <dbReference type="NCBI Taxonomy" id="86342"/>
    <lineage>
        <taxon>Bacteria</taxon>
        <taxon>Pseudomonadati</taxon>
        <taxon>Pseudomonadota</taxon>
        <taxon>Alphaproteobacteria</taxon>
        <taxon>Hyphomonadales</taxon>
        <taxon>Hyphomonadaceae</taxon>
        <taxon>Henriciella</taxon>
    </lineage>
</organism>
<dbReference type="PANTHER" id="PTHR11596:SF5">
    <property type="entry name" value="ALKALINE PHOSPHATASE"/>
    <property type="match status" value="1"/>
</dbReference>
<evidence type="ECO:0000256" key="8">
    <source>
        <dbReference type="PIRSR" id="PIRSR601952-2"/>
    </source>
</evidence>
<feature type="binding site" evidence="8">
    <location>
        <position position="209"/>
    </location>
    <ligand>
        <name>Mg(2+)</name>
        <dbReference type="ChEBI" id="CHEBI:18420"/>
    </ligand>
</feature>
<feature type="binding site" evidence="8">
    <location>
        <position position="96"/>
    </location>
    <ligand>
        <name>Zn(2+)</name>
        <dbReference type="ChEBI" id="CHEBI:29105"/>
        <label>2</label>
    </ligand>
</feature>
<accession>A0A399R2D4</accession>
<evidence type="ECO:0000256" key="5">
    <source>
        <dbReference type="ARBA" id="ARBA00022833"/>
    </source>
</evidence>
<comment type="cofactor">
    <cofactor evidence="8">
        <name>Zn(2+)</name>
        <dbReference type="ChEBI" id="CHEBI:29105"/>
    </cofactor>
    <text evidence="8">Binds 2 Zn(2+) ions.</text>
</comment>
<feature type="binding site" evidence="8">
    <location>
        <position position="409"/>
    </location>
    <ligand>
        <name>Zn(2+)</name>
        <dbReference type="ChEBI" id="CHEBI:29105"/>
        <label>2</label>
    </ligand>
</feature>
<dbReference type="GO" id="GO:0046872">
    <property type="term" value="F:metal ion binding"/>
    <property type="evidence" value="ECO:0007669"/>
    <property type="project" value="UniProtKB-KW"/>
</dbReference>
<feature type="binding site" evidence="8">
    <location>
        <position position="408"/>
    </location>
    <ligand>
        <name>Zn(2+)</name>
        <dbReference type="ChEBI" id="CHEBI:29105"/>
        <label>2</label>
    </ligand>
</feature>
<feature type="binding site" evidence="8">
    <location>
        <position position="96"/>
    </location>
    <ligand>
        <name>Mg(2+)</name>
        <dbReference type="ChEBI" id="CHEBI:18420"/>
    </ligand>
</feature>
<dbReference type="GO" id="GO:0004035">
    <property type="term" value="F:alkaline phosphatase activity"/>
    <property type="evidence" value="ECO:0007669"/>
    <property type="project" value="TreeGrafter"/>
</dbReference>
<protein>
    <submittedName>
        <fullName evidence="11">Alkaline phosphatase</fullName>
    </submittedName>
</protein>
<dbReference type="Pfam" id="PF00245">
    <property type="entry name" value="Alk_phosphatase"/>
    <property type="match status" value="1"/>
</dbReference>
<keyword evidence="12" id="KW-1185">Reference proteome</keyword>
<comment type="caution">
    <text evidence="11">The sequence shown here is derived from an EMBL/GenBank/DDBJ whole genome shotgun (WGS) entry which is preliminary data.</text>
</comment>
<evidence type="ECO:0000256" key="3">
    <source>
        <dbReference type="ARBA" id="ARBA00022723"/>
    </source>
</evidence>
<evidence type="ECO:0000256" key="4">
    <source>
        <dbReference type="ARBA" id="ARBA00022801"/>
    </source>
</evidence>
<feature type="active site" description="Phosphoserine intermediate" evidence="7">
    <location>
        <position position="146"/>
    </location>
</feature>
<evidence type="ECO:0000256" key="10">
    <source>
        <dbReference type="SAM" id="SignalP"/>
    </source>
</evidence>
<keyword evidence="2" id="KW-0597">Phosphoprotein</keyword>
<dbReference type="SMART" id="SM00098">
    <property type="entry name" value="alkPPc"/>
    <property type="match status" value="1"/>
</dbReference>
<feature type="binding site" evidence="8">
    <location>
        <position position="207"/>
    </location>
    <ligand>
        <name>Mg(2+)</name>
        <dbReference type="ChEBI" id="CHEBI:18420"/>
    </ligand>
</feature>
<dbReference type="Gene3D" id="3.40.720.10">
    <property type="entry name" value="Alkaline Phosphatase, subunit A"/>
    <property type="match status" value="1"/>
</dbReference>
<dbReference type="InterPro" id="IPR018299">
    <property type="entry name" value="Alkaline_phosphatase_AS"/>
</dbReference>
<evidence type="ECO:0000256" key="2">
    <source>
        <dbReference type="ARBA" id="ARBA00022553"/>
    </source>
</evidence>
<sequence length="533" mass="55740">MTKPNAGAFRAPLIAMTSSAVIAACATAPVGLEPVDAVVPPTEVEETTKAPGLSRTGVAPQQASDDYYVAAAADVQSRTAEDFVPRARNVILFVGDGMGVSTITAGRIYAGQQKGLDGESYRLAMESLPYSAFSKTYSHDAQVADSASTATAMMSGIKTLSRTLGLRSGIAYGNCASLSGQSTDSIFEIAEAAGLSTGIVSTARITHATPAATYAESADRNWEDDNQLGGTDCKDIARQLVDWDAGDGFEVVLGGGRGAFFPASLTDPETGEAAGRRTDEADLTEVWTAKSDDHVYITDQAGFEAIDFTGETRVLGLFEPSHMQFELDRAEDPAGEPSLAELTTAAITRLSQNEDGYVLLVEAGRIDHAHHGVNAARALGDTAALDDAVQAALDLTDAEDTLIVVTADHSHTLTLAGYPARGNPILGKVAYGPGGLARADDGKPYTTLGYANGETGCPPGEEDCARADLSDVDTTAKNFQQQALVFQGSETHAGEDVPVYASGPGAELFRGTIEQHEIFHVMGRASGLISYED</sequence>
<dbReference type="CDD" id="cd16012">
    <property type="entry name" value="ALP"/>
    <property type="match status" value="1"/>
</dbReference>
<dbReference type="AlphaFoldDB" id="A0A399R2D4"/>
<dbReference type="RefSeq" id="WP_119379206.1">
    <property type="nucleotide sequence ID" value="NZ_QWGB01000005.1"/>
</dbReference>
<evidence type="ECO:0000313" key="12">
    <source>
        <dbReference type="Proteomes" id="UP000265431"/>
    </source>
</evidence>
<keyword evidence="10" id="KW-0732">Signal</keyword>
<evidence type="ECO:0000256" key="7">
    <source>
        <dbReference type="PIRSR" id="PIRSR601952-1"/>
    </source>
</evidence>
<name>A0A399R2D4_9PROT</name>
<keyword evidence="3 8" id="KW-0479">Metal-binding</keyword>
<feature type="signal peptide" evidence="10">
    <location>
        <begin position="1"/>
        <end position="23"/>
    </location>
</feature>
<comment type="cofactor">
    <cofactor evidence="8">
        <name>Mg(2+)</name>
        <dbReference type="ChEBI" id="CHEBI:18420"/>
    </cofactor>
    <text evidence="8">Binds 1 Mg(2+) ion.</text>
</comment>
<feature type="binding site" evidence="8">
    <location>
        <position position="362"/>
    </location>
    <ligand>
        <name>Mg(2+)</name>
        <dbReference type="ChEBI" id="CHEBI:18420"/>
    </ligand>
</feature>
<dbReference type="InterPro" id="IPR001952">
    <property type="entry name" value="Alkaline_phosphatase"/>
</dbReference>
<dbReference type="OrthoDB" id="9794455at2"/>
<evidence type="ECO:0000313" key="11">
    <source>
        <dbReference type="EMBL" id="RIJ24017.1"/>
    </source>
</evidence>
<gene>
    <name evidence="11" type="ORF">D1224_07170</name>
</gene>
<dbReference type="PROSITE" id="PS51257">
    <property type="entry name" value="PROKAR_LIPOPROTEIN"/>
    <property type="match status" value="1"/>
</dbReference>
<dbReference type="PANTHER" id="PTHR11596">
    <property type="entry name" value="ALKALINE PHOSPHATASE"/>
    <property type="match status" value="1"/>
</dbReference>
<feature type="chain" id="PRO_5017288042" evidence="10">
    <location>
        <begin position="24"/>
        <end position="533"/>
    </location>
</feature>
<dbReference type="PROSITE" id="PS00123">
    <property type="entry name" value="ALKALINE_PHOSPHATASE"/>
    <property type="match status" value="1"/>
</dbReference>
<proteinExistence type="inferred from homology"/>
<keyword evidence="4" id="KW-0378">Hydrolase</keyword>
<reference evidence="11 12" key="1">
    <citation type="submission" date="2018-08" db="EMBL/GenBank/DDBJ databases">
        <title>Henriciella mobilis sp. nov., isolated from seawater.</title>
        <authorList>
            <person name="Cheng H."/>
            <person name="Wu Y.-H."/>
            <person name="Xu X.-W."/>
            <person name="Guo L.-L."/>
        </authorList>
    </citation>
    <scope>NUCLEOTIDE SEQUENCE [LARGE SCALE GENOMIC DNA]</scope>
    <source>
        <strain evidence="11 12">CCUG66934</strain>
    </source>
</reference>
<comment type="similarity">
    <text evidence="1 9">Belongs to the alkaline phosphatase family.</text>
</comment>
<evidence type="ECO:0000256" key="1">
    <source>
        <dbReference type="ARBA" id="ARBA00005984"/>
    </source>
</evidence>
<evidence type="ECO:0000256" key="6">
    <source>
        <dbReference type="ARBA" id="ARBA00022842"/>
    </source>
</evidence>
<dbReference type="SUPFAM" id="SSF53649">
    <property type="entry name" value="Alkaline phosphatase-like"/>
    <property type="match status" value="1"/>
</dbReference>
<evidence type="ECO:0000256" key="9">
    <source>
        <dbReference type="RuleBase" id="RU003946"/>
    </source>
</evidence>